<dbReference type="Pfam" id="PF06853">
    <property type="entry name" value="DUF1249"/>
    <property type="match status" value="1"/>
</dbReference>
<dbReference type="InterPro" id="IPR009659">
    <property type="entry name" value="DUF1249"/>
</dbReference>
<accession>A0A937ID29</accession>
<gene>
    <name evidence="1" type="ORF">ISQ64_02865</name>
</gene>
<proteinExistence type="predicted"/>
<dbReference type="PANTHER" id="PTHR38774">
    <property type="entry name" value="CYTOPLASMIC PROTEIN-RELATED"/>
    <property type="match status" value="1"/>
</dbReference>
<evidence type="ECO:0000313" key="2">
    <source>
        <dbReference type="Proteomes" id="UP000711391"/>
    </source>
</evidence>
<dbReference type="PANTHER" id="PTHR38774:SF1">
    <property type="entry name" value="CYTOPLASMIC PROTEIN"/>
    <property type="match status" value="1"/>
</dbReference>
<protein>
    <submittedName>
        <fullName evidence="1">DUF1249 domain-containing protein</fullName>
    </submittedName>
</protein>
<evidence type="ECO:0000313" key="1">
    <source>
        <dbReference type="EMBL" id="MBL6818329.1"/>
    </source>
</evidence>
<name>A0A937ID29_9GAMM</name>
<dbReference type="EMBL" id="JADHQD010000012">
    <property type="protein sequence ID" value="MBL6818329.1"/>
    <property type="molecule type" value="Genomic_DNA"/>
</dbReference>
<sequence length="148" mass="17023">MLKTLPTTSHHLTVCEANFIRLKKLLNYYSSDEVFFESINPNQSSLKINFLVLSKTKHTIILEAKQSGDKKNIQSNFVLRIQISLDAKLAEVLSYQGEKPLPFFMDQSNRQSSDEKLQQNQFLTEWLESIFVAGISDREQISNILNNV</sequence>
<reference evidence="1" key="1">
    <citation type="submission" date="2020-10" db="EMBL/GenBank/DDBJ databases">
        <title>Microbiome of the Black Sea water column analyzed by genome centric metagenomics.</title>
        <authorList>
            <person name="Cabello-Yeves P.J."/>
            <person name="Callieri C."/>
            <person name="Picazo A."/>
            <person name="Mehrshad M."/>
            <person name="Haro-Moreno J.M."/>
            <person name="Roda-Garcia J."/>
            <person name="Dzembekova N."/>
            <person name="Slabakova V."/>
            <person name="Slabakova N."/>
            <person name="Moncheva S."/>
            <person name="Rodriguez-Valera F."/>
        </authorList>
    </citation>
    <scope>NUCLEOTIDE SEQUENCE</scope>
    <source>
        <strain evidence="1">BS307-5m-G50</strain>
    </source>
</reference>
<dbReference type="Proteomes" id="UP000711391">
    <property type="component" value="Unassembled WGS sequence"/>
</dbReference>
<dbReference type="AlphaFoldDB" id="A0A937ID29"/>
<comment type="caution">
    <text evidence="1">The sequence shown here is derived from an EMBL/GenBank/DDBJ whole genome shotgun (WGS) entry which is preliminary data.</text>
</comment>
<organism evidence="1 2">
    <name type="scientific">SAR86 cluster bacterium</name>
    <dbReference type="NCBI Taxonomy" id="2030880"/>
    <lineage>
        <taxon>Bacteria</taxon>
        <taxon>Pseudomonadati</taxon>
        <taxon>Pseudomonadota</taxon>
        <taxon>Gammaproteobacteria</taxon>
        <taxon>SAR86 cluster</taxon>
    </lineage>
</organism>